<name>A0ABQ4YNW3_9ASTR</name>
<feature type="compositionally biased region" description="Polar residues" evidence="1">
    <location>
        <begin position="1"/>
        <end position="13"/>
    </location>
</feature>
<feature type="region of interest" description="Disordered" evidence="1">
    <location>
        <begin position="1"/>
        <end position="34"/>
    </location>
</feature>
<accession>A0ABQ4YNW3</accession>
<comment type="caution">
    <text evidence="2">The sequence shown here is derived from an EMBL/GenBank/DDBJ whole genome shotgun (WGS) entry which is preliminary data.</text>
</comment>
<keyword evidence="3" id="KW-1185">Reference proteome</keyword>
<evidence type="ECO:0000313" key="3">
    <source>
        <dbReference type="Proteomes" id="UP001151760"/>
    </source>
</evidence>
<organism evidence="2 3">
    <name type="scientific">Tanacetum coccineum</name>
    <dbReference type="NCBI Taxonomy" id="301880"/>
    <lineage>
        <taxon>Eukaryota</taxon>
        <taxon>Viridiplantae</taxon>
        <taxon>Streptophyta</taxon>
        <taxon>Embryophyta</taxon>
        <taxon>Tracheophyta</taxon>
        <taxon>Spermatophyta</taxon>
        <taxon>Magnoliopsida</taxon>
        <taxon>eudicotyledons</taxon>
        <taxon>Gunneridae</taxon>
        <taxon>Pentapetalae</taxon>
        <taxon>asterids</taxon>
        <taxon>campanulids</taxon>
        <taxon>Asterales</taxon>
        <taxon>Asteraceae</taxon>
        <taxon>Asteroideae</taxon>
        <taxon>Anthemideae</taxon>
        <taxon>Anthemidinae</taxon>
        <taxon>Tanacetum</taxon>
    </lineage>
</organism>
<dbReference type="EMBL" id="BQNB010010606">
    <property type="protein sequence ID" value="GJS79554.1"/>
    <property type="molecule type" value="Genomic_DNA"/>
</dbReference>
<dbReference type="Proteomes" id="UP001151760">
    <property type="component" value="Unassembled WGS sequence"/>
</dbReference>
<reference evidence="2" key="1">
    <citation type="journal article" date="2022" name="Int. J. Mol. Sci.">
        <title>Draft Genome of Tanacetum Coccineum: Genomic Comparison of Closely Related Tanacetum-Family Plants.</title>
        <authorList>
            <person name="Yamashiro T."/>
            <person name="Shiraishi A."/>
            <person name="Nakayama K."/>
            <person name="Satake H."/>
        </authorList>
    </citation>
    <scope>NUCLEOTIDE SEQUENCE</scope>
</reference>
<proteinExistence type="predicted"/>
<evidence type="ECO:0000313" key="2">
    <source>
        <dbReference type="EMBL" id="GJS79554.1"/>
    </source>
</evidence>
<feature type="compositionally biased region" description="Basic and acidic residues" evidence="1">
    <location>
        <begin position="21"/>
        <end position="32"/>
    </location>
</feature>
<protein>
    <submittedName>
        <fullName evidence="2">Uncharacterized protein</fullName>
    </submittedName>
</protein>
<sequence length="136" mass="16175">MWTIMANNPQNKVTGKRTTKYQRDKQKRKQTEEELNNVTPETRIWILLQRYKNRTIRLDSLGNQRQRMLVWALGNCSVPLVQQERNLTDRDTMKRIDEQELEAHYSYMAKIQEGSNATQELIHESIRTSTHTITDE</sequence>
<evidence type="ECO:0000256" key="1">
    <source>
        <dbReference type="SAM" id="MobiDB-lite"/>
    </source>
</evidence>
<gene>
    <name evidence="2" type="ORF">Tco_0729435</name>
</gene>
<reference evidence="2" key="2">
    <citation type="submission" date="2022-01" db="EMBL/GenBank/DDBJ databases">
        <authorList>
            <person name="Yamashiro T."/>
            <person name="Shiraishi A."/>
            <person name="Satake H."/>
            <person name="Nakayama K."/>
        </authorList>
    </citation>
    <scope>NUCLEOTIDE SEQUENCE</scope>
</reference>